<evidence type="ECO:0000313" key="1">
    <source>
        <dbReference type="EMBL" id="KAE9537641.1"/>
    </source>
</evidence>
<dbReference type="AlphaFoldDB" id="A0A6G0TU11"/>
<keyword evidence="2" id="KW-1185">Reference proteome</keyword>
<comment type="caution">
    <text evidence="1">The sequence shown here is derived from an EMBL/GenBank/DDBJ whole genome shotgun (WGS) entry which is preliminary data.</text>
</comment>
<organism evidence="1 2">
    <name type="scientific">Aphis glycines</name>
    <name type="common">Soybean aphid</name>
    <dbReference type="NCBI Taxonomy" id="307491"/>
    <lineage>
        <taxon>Eukaryota</taxon>
        <taxon>Metazoa</taxon>
        <taxon>Ecdysozoa</taxon>
        <taxon>Arthropoda</taxon>
        <taxon>Hexapoda</taxon>
        <taxon>Insecta</taxon>
        <taxon>Pterygota</taxon>
        <taxon>Neoptera</taxon>
        <taxon>Paraneoptera</taxon>
        <taxon>Hemiptera</taxon>
        <taxon>Sternorrhyncha</taxon>
        <taxon>Aphidomorpha</taxon>
        <taxon>Aphidoidea</taxon>
        <taxon>Aphididae</taxon>
        <taxon>Aphidini</taxon>
        <taxon>Aphis</taxon>
        <taxon>Aphis</taxon>
    </lineage>
</organism>
<dbReference type="OrthoDB" id="10646456at2759"/>
<protein>
    <submittedName>
        <fullName evidence="1">Uncharacterized protein</fullName>
    </submittedName>
</protein>
<sequence>MTPNSTTTTKNDLISSKPHMLHNFQLCDSERSDECIDFTMMYVKSKHFLTVLKKIEKNKKKAGKWVPLCCTLGGGVDLGLGITYEELCIKFSRTLDNLSYVTPRPYKKSLTFKNNFNKANKIFIDLFKKKKNNENYNSFQTGQKVSNTYGLSLQVDLNLYSTKTLTCAMCHKTIIQLGHERSPATVSEGNRITGLKEVVARCHEYQRPTDHNAIATKFHQEIFSCEGAYWQTFGSIRPFQVYNLGAHMYKYRLGVELFD</sequence>
<proteinExistence type="predicted"/>
<accession>A0A6G0TU11</accession>
<name>A0A6G0TU11_APHGL</name>
<dbReference type="Proteomes" id="UP000475862">
    <property type="component" value="Unassembled WGS sequence"/>
</dbReference>
<dbReference type="EMBL" id="VYZN01000018">
    <property type="protein sequence ID" value="KAE9537641.1"/>
    <property type="molecule type" value="Genomic_DNA"/>
</dbReference>
<reference evidence="1 2" key="1">
    <citation type="submission" date="2019-08" db="EMBL/GenBank/DDBJ databases">
        <title>The genome of the soybean aphid Biotype 1, its phylome, world population structure and adaptation to the North American continent.</title>
        <authorList>
            <person name="Giordano R."/>
            <person name="Donthu R.K."/>
            <person name="Hernandez A.G."/>
            <person name="Wright C.L."/>
            <person name="Zimin A.V."/>
        </authorList>
    </citation>
    <scope>NUCLEOTIDE SEQUENCE [LARGE SCALE GENOMIC DNA]</scope>
    <source>
        <tissue evidence="1">Whole aphids</tissue>
    </source>
</reference>
<gene>
    <name evidence="1" type="ORF">AGLY_006664</name>
</gene>
<evidence type="ECO:0000313" key="2">
    <source>
        <dbReference type="Proteomes" id="UP000475862"/>
    </source>
</evidence>